<dbReference type="Pfam" id="PF09537">
    <property type="entry name" value="DUF2383"/>
    <property type="match status" value="1"/>
</dbReference>
<feature type="domain" description="DUF2383" evidence="1">
    <location>
        <begin position="6"/>
        <end position="114"/>
    </location>
</feature>
<accession>A0A6J4VCZ5</accession>
<dbReference type="PIRSF" id="PIRSF029477">
    <property type="entry name" value="UCP029477"/>
    <property type="match status" value="1"/>
</dbReference>
<proteinExistence type="predicted"/>
<dbReference type="SUPFAM" id="SSF47240">
    <property type="entry name" value="Ferritin-like"/>
    <property type="match status" value="1"/>
</dbReference>
<sequence>MADNNDTIKALNYLIGTCIDGETGYREAAEEATSAELKSRLMQLGQQRASFRGALEQEVMRLGGDPKETGSAGAALHRTWLNVRDAVTGKGDDAILRESERGEKAALDNYEDVLGRDLPAFLKEIVAQQHSEIQRAYGELQGLERSS</sequence>
<name>A0A6J4VCZ5_9DEIN</name>
<gene>
    <name evidence="2" type="ORF">AVDCRST_MAG86-1862</name>
</gene>
<dbReference type="InterPro" id="IPR011971">
    <property type="entry name" value="CHP02284"/>
</dbReference>
<evidence type="ECO:0000313" key="2">
    <source>
        <dbReference type="EMBL" id="CAA9572106.1"/>
    </source>
</evidence>
<dbReference type="AlphaFoldDB" id="A0A6J4VCZ5"/>
<dbReference type="InterPro" id="IPR012347">
    <property type="entry name" value="Ferritin-like"/>
</dbReference>
<evidence type="ECO:0000259" key="1">
    <source>
        <dbReference type="Pfam" id="PF09537"/>
    </source>
</evidence>
<dbReference type="Gene3D" id="1.20.1260.10">
    <property type="match status" value="1"/>
</dbReference>
<dbReference type="NCBIfam" id="TIGR02284">
    <property type="entry name" value="PA2169 family four-helix-bundle protein"/>
    <property type="match status" value="1"/>
</dbReference>
<organism evidence="2">
    <name type="scientific">uncultured Truepera sp</name>
    <dbReference type="NCBI Taxonomy" id="543023"/>
    <lineage>
        <taxon>Bacteria</taxon>
        <taxon>Thermotogati</taxon>
        <taxon>Deinococcota</taxon>
        <taxon>Deinococci</taxon>
        <taxon>Trueperales</taxon>
        <taxon>Trueperaceae</taxon>
        <taxon>Truepera</taxon>
        <taxon>environmental samples</taxon>
    </lineage>
</organism>
<dbReference type="InterPro" id="IPR019052">
    <property type="entry name" value="DUF2383"/>
</dbReference>
<dbReference type="InterPro" id="IPR009078">
    <property type="entry name" value="Ferritin-like_SF"/>
</dbReference>
<dbReference type="EMBL" id="CADCWP010000132">
    <property type="protein sequence ID" value="CAA9572106.1"/>
    <property type="molecule type" value="Genomic_DNA"/>
</dbReference>
<protein>
    <recommendedName>
        <fullName evidence="1">DUF2383 domain-containing protein</fullName>
    </recommendedName>
</protein>
<reference evidence="2" key="1">
    <citation type="submission" date="2020-02" db="EMBL/GenBank/DDBJ databases">
        <authorList>
            <person name="Meier V. D."/>
        </authorList>
    </citation>
    <scope>NUCLEOTIDE SEQUENCE</scope>
    <source>
        <strain evidence="2">AVDCRST_MAG86</strain>
    </source>
</reference>
<dbReference type="InterPro" id="IPR016920">
    <property type="entry name" value="UCP029477"/>
</dbReference>